<feature type="region of interest" description="Disordered" evidence="1">
    <location>
        <begin position="1"/>
        <end position="58"/>
    </location>
</feature>
<evidence type="ECO:0000313" key="3">
    <source>
        <dbReference type="Proteomes" id="UP000693946"/>
    </source>
</evidence>
<reference evidence="2 3" key="1">
    <citation type="journal article" date="2021" name="Sci. Rep.">
        <title>Chromosome anchoring in Senegalese sole (Solea senegalensis) reveals sex-associated markers and genome rearrangements in flatfish.</title>
        <authorList>
            <person name="Guerrero-Cozar I."/>
            <person name="Gomez-Garrido J."/>
            <person name="Berbel C."/>
            <person name="Martinez-Blanch J.F."/>
            <person name="Alioto T."/>
            <person name="Claros M.G."/>
            <person name="Gagnaire P.A."/>
            <person name="Manchado M."/>
        </authorList>
    </citation>
    <scope>NUCLEOTIDE SEQUENCE [LARGE SCALE GENOMIC DNA]</scope>
    <source>
        <strain evidence="2">Sse05_10M</strain>
    </source>
</reference>
<evidence type="ECO:0000313" key="2">
    <source>
        <dbReference type="EMBL" id="KAG7513946.1"/>
    </source>
</evidence>
<dbReference type="EMBL" id="JAGKHQ010000006">
    <property type="protein sequence ID" value="KAG7513946.1"/>
    <property type="molecule type" value="Genomic_DNA"/>
</dbReference>
<comment type="caution">
    <text evidence="2">The sequence shown here is derived from an EMBL/GenBank/DDBJ whole genome shotgun (WGS) entry which is preliminary data.</text>
</comment>
<protein>
    <submittedName>
        <fullName evidence="2">Uncharacterized protein</fullName>
    </submittedName>
</protein>
<evidence type="ECO:0000256" key="1">
    <source>
        <dbReference type="SAM" id="MobiDB-lite"/>
    </source>
</evidence>
<feature type="compositionally biased region" description="Polar residues" evidence="1">
    <location>
        <begin position="42"/>
        <end position="58"/>
    </location>
</feature>
<organism evidence="2 3">
    <name type="scientific">Solea senegalensis</name>
    <name type="common">Senegalese sole</name>
    <dbReference type="NCBI Taxonomy" id="28829"/>
    <lineage>
        <taxon>Eukaryota</taxon>
        <taxon>Metazoa</taxon>
        <taxon>Chordata</taxon>
        <taxon>Craniata</taxon>
        <taxon>Vertebrata</taxon>
        <taxon>Euteleostomi</taxon>
        <taxon>Actinopterygii</taxon>
        <taxon>Neopterygii</taxon>
        <taxon>Teleostei</taxon>
        <taxon>Neoteleostei</taxon>
        <taxon>Acanthomorphata</taxon>
        <taxon>Carangaria</taxon>
        <taxon>Pleuronectiformes</taxon>
        <taxon>Pleuronectoidei</taxon>
        <taxon>Soleidae</taxon>
        <taxon>Solea</taxon>
    </lineage>
</organism>
<feature type="region of interest" description="Disordered" evidence="1">
    <location>
        <begin position="196"/>
        <end position="225"/>
    </location>
</feature>
<name>A0AAV6SD32_SOLSE</name>
<dbReference type="Proteomes" id="UP000693946">
    <property type="component" value="Linkage Group LG14"/>
</dbReference>
<gene>
    <name evidence="2" type="ORF">JOB18_020998</name>
</gene>
<proteinExistence type="predicted"/>
<sequence length="255" mass="27864">MKVKTSNKRLPTTDKASAKEPEEEDEEDREEDTSSTSAEEPNTSNTHDPSATKSVHQSLSTSDYFAGLTLDTATETKQPLNSLFVLPPITQPTSAPMCGGDHHKTQKFTTSLPRISLPEKTTTVSENIKTEVSRVDDTVTEHMTDAAGPWIDNILLSKCTVTQKLGRKRRSGEGAWGQVQSDHLLITEPHLTETRPGRQLNQTNIGRSTPSSVGGGHSGNKHKRLPALFPATKPTLMLSMTKSEHGHRHCCVGCM</sequence>
<keyword evidence="3" id="KW-1185">Reference proteome</keyword>
<feature type="compositionally biased region" description="Acidic residues" evidence="1">
    <location>
        <begin position="21"/>
        <end position="33"/>
    </location>
</feature>
<dbReference type="AlphaFoldDB" id="A0AAV6SD32"/>
<feature type="compositionally biased region" description="Polar residues" evidence="1">
    <location>
        <begin position="199"/>
        <end position="212"/>
    </location>
</feature>
<accession>A0AAV6SD32</accession>